<feature type="domain" description="Ribosomal protein/NADH dehydrogenase" evidence="11">
    <location>
        <begin position="20"/>
        <end position="93"/>
    </location>
</feature>
<evidence type="ECO:0000256" key="7">
    <source>
        <dbReference type="ARBA" id="ARBA00022982"/>
    </source>
</evidence>
<keyword evidence="8" id="KW-0496">Mitochondrion</keyword>
<dbReference type="InterPro" id="IPR007741">
    <property type="entry name" value="Ribosomal_mL43/mS25/NADH_DH"/>
</dbReference>
<comment type="subcellular location">
    <subcellularLocation>
        <location evidence="2">Mitochondrion inner membrane</location>
        <topology evidence="2">Peripheral membrane protein</topology>
        <orientation evidence="2">Matrix side</orientation>
    </subcellularLocation>
</comment>
<protein>
    <recommendedName>
        <fullName evidence="11">Ribosomal protein/NADH dehydrogenase domain-containing protein</fullName>
    </recommendedName>
</protein>
<proteinExistence type="evidence at transcript level"/>
<dbReference type="AlphaFoldDB" id="A9NSY8"/>
<dbReference type="OMA" id="RIHLCQH"/>
<evidence type="ECO:0000313" key="12">
    <source>
        <dbReference type="EMBL" id="ABK23749.1"/>
    </source>
</evidence>
<dbReference type="InterPro" id="IPR036249">
    <property type="entry name" value="Thioredoxin-like_sf"/>
</dbReference>
<keyword evidence="4" id="KW-0813">Transport</keyword>
<feature type="disulfide bond" description="Redox-active" evidence="10">
    <location>
        <begin position="19"/>
        <end position="53"/>
    </location>
</feature>
<evidence type="ECO:0000313" key="13">
    <source>
        <dbReference type="EMBL" id="ACN41098.1"/>
    </source>
</evidence>
<dbReference type="EMBL" id="BT071647">
    <property type="protein sequence ID" value="ACN41098.1"/>
    <property type="molecule type" value="mRNA"/>
</dbReference>
<evidence type="ECO:0000256" key="6">
    <source>
        <dbReference type="ARBA" id="ARBA00022792"/>
    </source>
</evidence>
<dbReference type="EMBL" id="EF084431">
    <property type="protein sequence ID" value="ABK23749.1"/>
    <property type="molecule type" value="mRNA"/>
</dbReference>
<dbReference type="GO" id="GO:0005743">
    <property type="term" value="C:mitochondrial inner membrane"/>
    <property type="evidence" value="ECO:0007669"/>
    <property type="project" value="UniProtKB-SubCell"/>
</dbReference>
<evidence type="ECO:0000256" key="4">
    <source>
        <dbReference type="ARBA" id="ARBA00022448"/>
    </source>
</evidence>
<keyword evidence="6" id="KW-0999">Mitochondrion inner membrane</keyword>
<evidence type="ECO:0000256" key="9">
    <source>
        <dbReference type="ARBA" id="ARBA00023136"/>
    </source>
</evidence>
<dbReference type="PANTHER" id="PTHR12878:SF0">
    <property type="entry name" value="NADH DEHYDROGENASE [UBIQUINONE] 1 ALPHA SUBCOMPLEX SUBUNIT 2"/>
    <property type="match status" value="1"/>
</dbReference>
<sequence>MAWRAQLSRYLKELRIHLCQTSPSSASTRDFILSNYTDLKTLNPSFPILIRECSGIEPRIWARYQYGVEKSVALDGLTADQITEKVKELVRAGAEISSKNGS</sequence>
<accession>A9NSY8</accession>
<evidence type="ECO:0000256" key="2">
    <source>
        <dbReference type="ARBA" id="ARBA00004443"/>
    </source>
</evidence>
<dbReference type="Gene3D" id="3.40.30.10">
    <property type="entry name" value="Glutaredoxin"/>
    <property type="match status" value="1"/>
</dbReference>
<dbReference type="InterPro" id="IPR016464">
    <property type="entry name" value="NADH_Ub_cplx-1_asu_su-2"/>
</dbReference>
<dbReference type="FunFam" id="3.40.30.10:FF:000179">
    <property type="entry name" value="NADH-ubiquinone oxidoreductase 10.5 kDa subunit"/>
    <property type="match status" value="1"/>
</dbReference>
<evidence type="ECO:0000256" key="8">
    <source>
        <dbReference type="ARBA" id="ARBA00023128"/>
    </source>
</evidence>
<keyword evidence="10" id="KW-1015">Disulfide bond</keyword>
<comment type="function">
    <text evidence="1">Accessory subunit of the mitochondrial membrane respiratory chain NADH dehydrogenase (Complex I), that is believed not to be involved in catalysis. Complex I functions in the transfer of electrons from NADH to the respiratory chain. The immediate electron acceptor for the enzyme is believed to be ubiquinone.</text>
</comment>
<dbReference type="SUPFAM" id="SSF52833">
    <property type="entry name" value="Thioredoxin-like"/>
    <property type="match status" value="1"/>
</dbReference>
<dbReference type="PANTHER" id="PTHR12878">
    <property type="entry name" value="NADH-UBIQUINONE OXIDOREDUCTASE B8 SUBUNIT"/>
    <property type="match status" value="1"/>
</dbReference>
<evidence type="ECO:0000256" key="3">
    <source>
        <dbReference type="ARBA" id="ARBA00008939"/>
    </source>
</evidence>
<keyword evidence="9" id="KW-0472">Membrane</keyword>
<reference evidence="13" key="2">
    <citation type="submission" date="2009-02" db="EMBL/GenBank/DDBJ databases">
        <title>Full length sequence-verified cDNA sequences from Sitka spruce (Picea sitchensis).</title>
        <authorList>
            <person name="Reid K.E."/>
            <person name="Liao N."/>
            <person name="Ralph S."/>
            <person name="Kolosova N."/>
            <person name="Oddy C."/>
            <person name="Moore R."/>
            <person name="Mayo M."/>
            <person name="Wagner S."/>
            <person name="King J."/>
            <person name="Yanchuk A."/>
            <person name="Holt R."/>
            <person name="Jones S."/>
            <person name="Marra M."/>
            <person name="Ritland C.E."/>
            <person name="Ritland K."/>
            <person name="Bohlmann J."/>
        </authorList>
    </citation>
    <scope>NUCLEOTIDE SEQUENCE</scope>
    <source>
        <tissue evidence="13">Bark</tissue>
    </source>
</reference>
<evidence type="ECO:0000256" key="10">
    <source>
        <dbReference type="PIRSR" id="PIRSR005822-1"/>
    </source>
</evidence>
<reference evidence="12" key="1">
    <citation type="journal article" date="2008" name="BMC Genomics">
        <title>A conifer genomics resource of 200,000 spruce (Picea spp.) ESTs and 6,464 high-quality, sequence-finished full-length cDNAs for Sitka spruce (Picea sitchensis).</title>
        <authorList>
            <person name="Ralph S.G."/>
            <person name="Chun H.J."/>
            <person name="Kolosova N."/>
            <person name="Cooper D."/>
            <person name="Oddy C."/>
            <person name="Ritland C.E."/>
            <person name="Kirkpatrick R."/>
            <person name="Moore R."/>
            <person name="Barber S."/>
            <person name="Holt R.A."/>
            <person name="Jones S.J."/>
            <person name="Marra M.A."/>
            <person name="Douglas C.J."/>
            <person name="Ritland K."/>
            <person name="Bohlmann J."/>
        </authorList>
    </citation>
    <scope>NUCLEOTIDE SEQUENCE</scope>
    <source>
        <tissue evidence="12">Green portion of the leader tissue</tissue>
    </source>
</reference>
<dbReference type="SMART" id="SM00916">
    <property type="entry name" value="L51_S25_CI-B8"/>
    <property type="match status" value="1"/>
</dbReference>
<name>A9NSY8_PICSI</name>
<comment type="similarity">
    <text evidence="3">Belongs to the complex I NDUFA2 subunit family.</text>
</comment>
<evidence type="ECO:0000259" key="11">
    <source>
        <dbReference type="SMART" id="SM00916"/>
    </source>
</evidence>
<organism evidence="12">
    <name type="scientific">Picea sitchensis</name>
    <name type="common">Sitka spruce</name>
    <name type="synonym">Pinus sitchensis</name>
    <dbReference type="NCBI Taxonomy" id="3332"/>
    <lineage>
        <taxon>Eukaryota</taxon>
        <taxon>Viridiplantae</taxon>
        <taxon>Streptophyta</taxon>
        <taxon>Embryophyta</taxon>
        <taxon>Tracheophyta</taxon>
        <taxon>Spermatophyta</taxon>
        <taxon>Pinopsida</taxon>
        <taxon>Pinidae</taxon>
        <taxon>Conifers I</taxon>
        <taxon>Pinales</taxon>
        <taxon>Pinaceae</taxon>
        <taxon>Picea</taxon>
    </lineage>
</organism>
<evidence type="ECO:0000256" key="1">
    <source>
        <dbReference type="ARBA" id="ARBA00003195"/>
    </source>
</evidence>
<dbReference type="Pfam" id="PF05047">
    <property type="entry name" value="L51_S25_CI-B8"/>
    <property type="match status" value="1"/>
</dbReference>
<dbReference type="PIRSF" id="PIRSF005822">
    <property type="entry name" value="NDUA2"/>
    <property type="match status" value="1"/>
</dbReference>
<keyword evidence="5" id="KW-0679">Respiratory chain</keyword>
<keyword evidence="7" id="KW-0249">Electron transport</keyword>
<evidence type="ECO:0000256" key="5">
    <source>
        <dbReference type="ARBA" id="ARBA00022660"/>
    </source>
</evidence>